<feature type="transmembrane region" description="Helical" evidence="7">
    <location>
        <begin position="355"/>
        <end position="388"/>
    </location>
</feature>
<evidence type="ECO:0000313" key="9">
    <source>
        <dbReference type="Proteomes" id="UP000470246"/>
    </source>
</evidence>
<feature type="transmembrane region" description="Helical" evidence="7">
    <location>
        <begin position="141"/>
        <end position="169"/>
    </location>
</feature>
<dbReference type="PANTHER" id="PTHR30250">
    <property type="entry name" value="PST FAMILY PREDICTED COLANIC ACID TRANSPORTER"/>
    <property type="match status" value="1"/>
</dbReference>
<evidence type="ECO:0000256" key="1">
    <source>
        <dbReference type="ARBA" id="ARBA00004651"/>
    </source>
</evidence>
<evidence type="ECO:0000256" key="7">
    <source>
        <dbReference type="SAM" id="Phobius"/>
    </source>
</evidence>
<protein>
    <submittedName>
        <fullName evidence="8">Lipopolysaccharide biosynthesis protein</fullName>
    </submittedName>
</protein>
<evidence type="ECO:0000256" key="3">
    <source>
        <dbReference type="ARBA" id="ARBA00022475"/>
    </source>
</evidence>
<evidence type="ECO:0000256" key="4">
    <source>
        <dbReference type="ARBA" id="ARBA00022692"/>
    </source>
</evidence>
<keyword evidence="6 7" id="KW-0472">Membrane</keyword>
<accession>A0A7K3VZI1</accession>
<dbReference type="EMBL" id="JAAGWF010000008">
    <property type="protein sequence ID" value="NEK57768.1"/>
    <property type="molecule type" value="Genomic_DNA"/>
</dbReference>
<dbReference type="Pfam" id="PF13440">
    <property type="entry name" value="Polysacc_synt_3"/>
    <property type="match status" value="1"/>
</dbReference>
<keyword evidence="3" id="KW-1003">Cell membrane</keyword>
<dbReference type="Proteomes" id="UP000470246">
    <property type="component" value="Unassembled WGS sequence"/>
</dbReference>
<comment type="caution">
    <text evidence="8">The sequence shown here is derived from an EMBL/GenBank/DDBJ whole genome shotgun (WGS) entry which is preliminary data.</text>
</comment>
<sequence length="481" mass="49333">MSGATARGAGLTLAGQAARILVQFASVVVLARMLSPRDYGLLAIGLVVVGIGEVFRDLGLSTAALRVPALSRRQRDGLFWLNTAAGLVVAAAAVCTAAPIATAFSEPELEPVIRALAGTFVLNGLAAQYRAGLSRQLRFGAVAAADVAAQLVSFAVAVTAAGMGAAYWALVVQQLTQAAIGLVLVVALARWLPGRPRRGAGLRPLLRFGSGVTGTQVVYYLGSNLDNLSLGLWAGPAALGVYNRGYQLLMTPLNQLRSPGTTLAVPVLSRLEREPLRFDEYLVRGQLALGYTLVTGLALVAGAAGPVVDLVLGDRWHAVAPVLALLAVAGSAQTLAYVGLWVYLTRGLSAALLRYHLVTLVLSAGCIAAGSPFGVLGVAAGYAAAALLEWPLSLWWLSRVTEVPLRALQLGAARITACAAAAGGACHAVTQLAGGWPSVARIVAGGLAGLAVYGLAAALPAVRHDLCGVLALGGRMVARGR</sequence>
<feature type="transmembrane region" description="Helical" evidence="7">
    <location>
        <begin position="112"/>
        <end position="129"/>
    </location>
</feature>
<comment type="similarity">
    <text evidence="2">Belongs to the polysaccharide synthase family.</text>
</comment>
<organism evidence="8 9">
    <name type="scientific">Geodermatophilus sabuli</name>
    <dbReference type="NCBI Taxonomy" id="1564158"/>
    <lineage>
        <taxon>Bacteria</taxon>
        <taxon>Bacillati</taxon>
        <taxon>Actinomycetota</taxon>
        <taxon>Actinomycetes</taxon>
        <taxon>Geodermatophilales</taxon>
        <taxon>Geodermatophilaceae</taxon>
        <taxon>Geodermatophilus</taxon>
    </lineage>
</organism>
<reference evidence="8 9" key="1">
    <citation type="submission" date="2020-02" db="EMBL/GenBank/DDBJ databases">
        <title>Geodermatophilus sabuli CPCC 205279 I12A-02694.</title>
        <authorList>
            <person name="Jiang Z."/>
        </authorList>
    </citation>
    <scope>NUCLEOTIDE SEQUENCE [LARGE SCALE GENOMIC DNA]</scope>
    <source>
        <strain evidence="8 9">I12A-02694</strain>
    </source>
</reference>
<name>A0A7K3VZI1_9ACTN</name>
<keyword evidence="9" id="KW-1185">Reference proteome</keyword>
<evidence type="ECO:0000256" key="6">
    <source>
        <dbReference type="ARBA" id="ARBA00023136"/>
    </source>
</evidence>
<evidence type="ECO:0000256" key="5">
    <source>
        <dbReference type="ARBA" id="ARBA00022989"/>
    </source>
</evidence>
<gene>
    <name evidence="8" type="ORF">GCU56_07775</name>
</gene>
<feature type="transmembrane region" description="Helical" evidence="7">
    <location>
        <begin position="287"/>
        <end position="308"/>
    </location>
</feature>
<feature type="transmembrane region" description="Helical" evidence="7">
    <location>
        <begin position="442"/>
        <end position="462"/>
    </location>
</feature>
<feature type="transmembrane region" description="Helical" evidence="7">
    <location>
        <begin position="320"/>
        <end position="343"/>
    </location>
</feature>
<feature type="transmembrane region" description="Helical" evidence="7">
    <location>
        <begin position="79"/>
        <end position="100"/>
    </location>
</feature>
<keyword evidence="5 7" id="KW-1133">Transmembrane helix</keyword>
<evidence type="ECO:0000256" key="2">
    <source>
        <dbReference type="ARBA" id="ARBA00007430"/>
    </source>
</evidence>
<proteinExistence type="inferred from homology"/>
<keyword evidence="4 7" id="KW-0812">Transmembrane</keyword>
<dbReference type="PANTHER" id="PTHR30250:SF10">
    <property type="entry name" value="LIPOPOLYSACCHARIDE BIOSYNTHESIS PROTEIN WZXC"/>
    <property type="match status" value="1"/>
</dbReference>
<evidence type="ECO:0000313" key="8">
    <source>
        <dbReference type="EMBL" id="NEK57768.1"/>
    </source>
</evidence>
<feature type="transmembrane region" description="Helical" evidence="7">
    <location>
        <begin position="175"/>
        <end position="193"/>
    </location>
</feature>
<comment type="subcellular location">
    <subcellularLocation>
        <location evidence="1">Cell membrane</location>
        <topology evidence="1">Multi-pass membrane protein</topology>
    </subcellularLocation>
</comment>
<dbReference type="InterPro" id="IPR050833">
    <property type="entry name" value="Poly_Biosynth_Transport"/>
</dbReference>
<dbReference type="CDD" id="cd13127">
    <property type="entry name" value="MATE_tuaB_like"/>
    <property type="match status" value="1"/>
</dbReference>
<dbReference type="GO" id="GO:0005886">
    <property type="term" value="C:plasma membrane"/>
    <property type="evidence" value="ECO:0007669"/>
    <property type="project" value="UniProtKB-SubCell"/>
</dbReference>
<dbReference type="AlphaFoldDB" id="A0A7K3VZI1"/>